<dbReference type="RefSeq" id="WP_229344549.1">
    <property type="nucleotide sequence ID" value="NZ_JAJFAT010000005.1"/>
</dbReference>
<dbReference type="SUPFAM" id="SSF141530">
    <property type="entry name" value="PTSIIA/GutA-like"/>
    <property type="match status" value="1"/>
</dbReference>
<dbReference type="GO" id="GO:0008982">
    <property type="term" value="F:protein-N(PI)-phosphohistidine-sugar phosphotransferase activity"/>
    <property type="evidence" value="ECO:0007669"/>
    <property type="project" value="InterPro"/>
</dbReference>
<evidence type="ECO:0000313" key="3">
    <source>
        <dbReference type="Proteomes" id="UP001199296"/>
    </source>
</evidence>
<dbReference type="Proteomes" id="UP001199296">
    <property type="component" value="Unassembled WGS sequence"/>
</dbReference>
<dbReference type="GO" id="GO:0009401">
    <property type="term" value="P:phosphoenolpyruvate-dependent sugar phosphotransferase system"/>
    <property type="evidence" value="ECO:0007669"/>
    <property type="project" value="InterPro"/>
</dbReference>
<proteinExistence type="predicted"/>
<accession>A0AAW4WYH8</accession>
<gene>
    <name evidence="2" type="ORF">LJ207_04725</name>
</gene>
<dbReference type="PROSITE" id="PS51097">
    <property type="entry name" value="PTS_EIIA_TYPE_5"/>
    <property type="match status" value="1"/>
</dbReference>
<dbReference type="GO" id="GO:0016301">
    <property type="term" value="F:kinase activity"/>
    <property type="evidence" value="ECO:0007669"/>
    <property type="project" value="TreeGrafter"/>
</dbReference>
<dbReference type="EMBL" id="JAJFAT010000005">
    <property type="protein sequence ID" value="MCC3144629.1"/>
    <property type="molecule type" value="Genomic_DNA"/>
</dbReference>
<dbReference type="Gene3D" id="2.40.33.40">
    <property type="entry name" value="Phosphotransferase system, glucitol/sorbitol-specific IIA component"/>
    <property type="match status" value="1"/>
</dbReference>
<evidence type="ECO:0000256" key="1">
    <source>
        <dbReference type="PROSITE-ProRule" id="PRU00420"/>
    </source>
</evidence>
<dbReference type="PANTHER" id="PTHR40398">
    <property type="entry name" value="PTS SYSTEM GLUCITOL/SORBITOL-SPECIFIC EIIA COMPONENT"/>
    <property type="match status" value="1"/>
</dbReference>
<evidence type="ECO:0000313" key="2">
    <source>
        <dbReference type="EMBL" id="MCC3144629.1"/>
    </source>
</evidence>
<organism evidence="2 3">
    <name type="scientific">Halanaerobium polyolivorans</name>
    <dbReference type="NCBI Taxonomy" id="2886943"/>
    <lineage>
        <taxon>Bacteria</taxon>
        <taxon>Bacillati</taxon>
        <taxon>Bacillota</taxon>
        <taxon>Clostridia</taxon>
        <taxon>Halanaerobiales</taxon>
        <taxon>Halanaerobiaceae</taxon>
        <taxon>Halanaerobium</taxon>
    </lineage>
</organism>
<dbReference type="InterPro" id="IPR004716">
    <property type="entry name" value="PTS_IIA_glucitol/sorbitol-sp"/>
</dbReference>
<reference evidence="2 3" key="1">
    <citation type="submission" date="2021-10" db="EMBL/GenBank/DDBJ databases">
        <authorList>
            <person name="Grouzdev D.S."/>
            <person name="Pantiukh K.S."/>
            <person name="Krutkina M.S."/>
        </authorList>
    </citation>
    <scope>NUCLEOTIDE SEQUENCE [LARGE SCALE GENOMIC DNA]</scope>
    <source>
        <strain evidence="2 3">Z-7514</strain>
    </source>
</reference>
<dbReference type="GO" id="GO:0005737">
    <property type="term" value="C:cytoplasm"/>
    <property type="evidence" value="ECO:0007669"/>
    <property type="project" value="InterPro"/>
</dbReference>
<sequence length="122" mass="13585">MEAIYEIEVTALGDQVEEFLEQDLIILFNDNAPAELAEISVIHTTSELKGEIEAGDYIQIDEKKYQITAVGEVVNKNMSRLGHATLRFNGNSEAQLPGDINLEKSKLPEINKGTTIKILKKQ</sequence>
<protein>
    <submittedName>
        <fullName evidence="2">PTS glucitol/sorbitol transporter subunit IIA</fullName>
    </submittedName>
</protein>
<keyword evidence="3" id="KW-1185">Reference proteome</keyword>
<dbReference type="InterPro" id="IPR036665">
    <property type="entry name" value="PTS_IIA_glucitol/sorbitol_sf"/>
</dbReference>
<dbReference type="PANTHER" id="PTHR40398:SF1">
    <property type="entry name" value="PTS SYSTEM GLUCITOL_SORBITOL-SPECIFIC EIIA COMPONENT"/>
    <property type="match status" value="1"/>
</dbReference>
<feature type="modified residue" description="Phosphohistidine; by HPr" evidence="1">
    <location>
        <position position="43"/>
    </location>
</feature>
<comment type="caution">
    <text evidence="2">The sequence shown here is derived from an EMBL/GenBank/DDBJ whole genome shotgun (WGS) entry which is preliminary data.</text>
</comment>
<dbReference type="Pfam" id="PF03829">
    <property type="entry name" value="PTSIIA_gutA"/>
    <property type="match status" value="1"/>
</dbReference>
<dbReference type="AlphaFoldDB" id="A0AAW4WYH8"/>
<name>A0AAW4WYH8_9FIRM</name>